<name>A0A5J9VA94_9POAL</name>
<feature type="non-terminal residue" evidence="1">
    <location>
        <position position="1"/>
    </location>
</feature>
<comment type="caution">
    <text evidence="1">The sequence shown here is derived from an EMBL/GenBank/DDBJ whole genome shotgun (WGS) entry which is preliminary data.</text>
</comment>
<proteinExistence type="predicted"/>
<dbReference type="AlphaFoldDB" id="A0A5J9VA94"/>
<accession>A0A5J9VA94</accession>
<organism evidence="1 2">
    <name type="scientific">Eragrostis curvula</name>
    <name type="common">weeping love grass</name>
    <dbReference type="NCBI Taxonomy" id="38414"/>
    <lineage>
        <taxon>Eukaryota</taxon>
        <taxon>Viridiplantae</taxon>
        <taxon>Streptophyta</taxon>
        <taxon>Embryophyta</taxon>
        <taxon>Tracheophyta</taxon>
        <taxon>Spermatophyta</taxon>
        <taxon>Magnoliopsida</taxon>
        <taxon>Liliopsida</taxon>
        <taxon>Poales</taxon>
        <taxon>Poaceae</taxon>
        <taxon>PACMAD clade</taxon>
        <taxon>Chloridoideae</taxon>
        <taxon>Eragrostideae</taxon>
        <taxon>Eragrostidinae</taxon>
        <taxon>Eragrostis</taxon>
    </lineage>
</organism>
<dbReference type="Proteomes" id="UP000324897">
    <property type="component" value="Chromosome 1"/>
</dbReference>
<sequence length="78" mass="8972">MLALRQVENFRKGVESWMGSWECRISCLLPCRQRILALVQGIPLKNSIAYFGGRLPWAFVAQKLNRYVALFQETPMGL</sequence>
<dbReference type="Gramene" id="TVU32865">
    <property type="protein sequence ID" value="TVU32865"/>
    <property type="gene ID" value="EJB05_24627"/>
</dbReference>
<gene>
    <name evidence="1" type="ORF">EJB05_24627</name>
</gene>
<keyword evidence="2" id="KW-1185">Reference proteome</keyword>
<dbReference type="EMBL" id="RWGY01000011">
    <property type="protein sequence ID" value="TVU32865.1"/>
    <property type="molecule type" value="Genomic_DNA"/>
</dbReference>
<evidence type="ECO:0000313" key="2">
    <source>
        <dbReference type="Proteomes" id="UP000324897"/>
    </source>
</evidence>
<reference evidence="1 2" key="1">
    <citation type="journal article" date="2019" name="Sci. Rep.">
        <title>A high-quality genome of Eragrostis curvula grass provides insights into Poaceae evolution and supports new strategies to enhance forage quality.</title>
        <authorList>
            <person name="Carballo J."/>
            <person name="Santos B.A.C.M."/>
            <person name="Zappacosta D."/>
            <person name="Garbus I."/>
            <person name="Selva J.P."/>
            <person name="Gallo C.A."/>
            <person name="Diaz A."/>
            <person name="Albertini E."/>
            <person name="Caccamo M."/>
            <person name="Echenique V."/>
        </authorList>
    </citation>
    <scope>NUCLEOTIDE SEQUENCE [LARGE SCALE GENOMIC DNA]</scope>
    <source>
        <strain evidence="2">cv. Victoria</strain>
        <tissue evidence="1">Leaf</tissue>
    </source>
</reference>
<protein>
    <submittedName>
        <fullName evidence="1">Uncharacterized protein</fullName>
    </submittedName>
</protein>
<evidence type="ECO:0000313" key="1">
    <source>
        <dbReference type="EMBL" id="TVU32865.1"/>
    </source>
</evidence>